<organism evidence="1">
    <name type="scientific">marine sediment metagenome</name>
    <dbReference type="NCBI Taxonomy" id="412755"/>
    <lineage>
        <taxon>unclassified sequences</taxon>
        <taxon>metagenomes</taxon>
        <taxon>ecological metagenomes</taxon>
    </lineage>
</organism>
<dbReference type="InterPro" id="IPR005338">
    <property type="entry name" value="Anhydro_N_Ac-Mur_kinase"/>
</dbReference>
<dbReference type="GO" id="GO:0006040">
    <property type="term" value="P:amino sugar metabolic process"/>
    <property type="evidence" value="ECO:0007669"/>
    <property type="project" value="InterPro"/>
</dbReference>
<dbReference type="InterPro" id="IPR043129">
    <property type="entry name" value="ATPase_NBD"/>
</dbReference>
<name>A0A0F9PAE1_9ZZZZ</name>
<dbReference type="GO" id="GO:0009254">
    <property type="term" value="P:peptidoglycan turnover"/>
    <property type="evidence" value="ECO:0007669"/>
    <property type="project" value="InterPro"/>
</dbReference>
<dbReference type="PANTHER" id="PTHR30605">
    <property type="entry name" value="ANHYDRO-N-ACETYLMURAMIC ACID KINASE"/>
    <property type="match status" value="1"/>
</dbReference>
<dbReference type="AlphaFoldDB" id="A0A0F9PAE1"/>
<dbReference type="Gene3D" id="3.30.420.40">
    <property type="match status" value="2"/>
</dbReference>
<dbReference type="GO" id="GO:0016773">
    <property type="term" value="F:phosphotransferase activity, alcohol group as acceptor"/>
    <property type="evidence" value="ECO:0007669"/>
    <property type="project" value="InterPro"/>
</dbReference>
<dbReference type="GO" id="GO:0005524">
    <property type="term" value="F:ATP binding"/>
    <property type="evidence" value="ECO:0007669"/>
    <property type="project" value="InterPro"/>
</dbReference>
<comment type="caution">
    <text evidence="1">The sequence shown here is derived from an EMBL/GenBank/DDBJ whole genome shotgun (WGS) entry which is preliminary data.</text>
</comment>
<accession>A0A0F9PAE1</accession>
<evidence type="ECO:0000313" key="1">
    <source>
        <dbReference type="EMBL" id="KKN27114.1"/>
    </source>
</evidence>
<gene>
    <name evidence="1" type="ORF">LCGC14_0867880</name>
</gene>
<protein>
    <recommendedName>
        <fullName evidence="2">Anhydro-N-acetylmuramic acid kinase</fullName>
    </recommendedName>
</protein>
<proteinExistence type="predicted"/>
<reference evidence="1" key="1">
    <citation type="journal article" date="2015" name="Nature">
        <title>Complex archaea that bridge the gap between prokaryotes and eukaryotes.</title>
        <authorList>
            <person name="Spang A."/>
            <person name="Saw J.H."/>
            <person name="Jorgensen S.L."/>
            <person name="Zaremba-Niedzwiedzka K."/>
            <person name="Martijn J."/>
            <person name="Lind A.E."/>
            <person name="van Eijk R."/>
            <person name="Schleper C."/>
            <person name="Guy L."/>
            <person name="Ettema T.J."/>
        </authorList>
    </citation>
    <scope>NUCLEOTIDE SEQUENCE</scope>
</reference>
<evidence type="ECO:0008006" key="2">
    <source>
        <dbReference type="Google" id="ProtNLM"/>
    </source>
</evidence>
<dbReference type="EMBL" id="LAZR01002666">
    <property type="protein sequence ID" value="KKN27114.1"/>
    <property type="molecule type" value="Genomic_DNA"/>
</dbReference>
<dbReference type="Pfam" id="PF03702">
    <property type="entry name" value="AnmK"/>
    <property type="match status" value="1"/>
</dbReference>
<dbReference type="SUPFAM" id="SSF53067">
    <property type="entry name" value="Actin-like ATPase domain"/>
    <property type="match status" value="1"/>
</dbReference>
<dbReference type="PANTHER" id="PTHR30605:SF0">
    <property type="entry name" value="ANHYDRO-N-ACETYLMURAMIC ACID KINASE"/>
    <property type="match status" value="1"/>
</dbReference>
<sequence length="147" mass="16075">MLKQLLDEAYFKQAIPKSTGRELFNQYWCETTLARFTQEISSADIQATFAELTALTIANDIKAYAESSNSVFICGGGAHNIHLMNRLKSLLADKKVSTTMDLGVSPDWVEACAFSWLAYRTLGNKTGNLPSVTGAKHPVILGAIYPA</sequence>